<dbReference type="AlphaFoldDB" id="A0A2X0U2H9"/>
<gene>
    <name evidence="3" type="ORF">NCTC9935_00065</name>
</gene>
<dbReference type="InterPro" id="IPR046253">
    <property type="entry name" value="DUF6286"/>
</dbReference>
<keyword evidence="1" id="KW-1133">Transmembrane helix</keyword>
<protein>
    <recommendedName>
        <fullName evidence="2">DUF6286 domain-containing protein</fullName>
    </recommendedName>
</protein>
<dbReference type="GeneID" id="93757695"/>
<keyword evidence="1" id="KW-0472">Membrane</keyword>
<feature type="transmembrane region" description="Helical" evidence="1">
    <location>
        <begin position="61"/>
        <end position="86"/>
    </location>
</feature>
<dbReference type="Pfam" id="PF19803">
    <property type="entry name" value="DUF6286"/>
    <property type="match status" value="1"/>
</dbReference>
<keyword evidence="4" id="KW-1185">Reference proteome</keyword>
<dbReference type="RefSeq" id="WP_111822691.1">
    <property type="nucleotide sequence ID" value="NZ_CBDERX010000039.1"/>
</dbReference>
<evidence type="ECO:0000256" key="1">
    <source>
        <dbReference type="SAM" id="Phobius"/>
    </source>
</evidence>
<accession>A0A2X0U2H9</accession>
<feature type="domain" description="DUF6286" evidence="2">
    <location>
        <begin position="75"/>
        <end position="179"/>
    </location>
</feature>
<reference evidence="3 4" key="1">
    <citation type="submission" date="2018-06" db="EMBL/GenBank/DDBJ databases">
        <authorList>
            <consortium name="Pathogen Informatics"/>
            <person name="Doyle S."/>
        </authorList>
    </citation>
    <scope>NUCLEOTIDE SEQUENCE [LARGE SCALE GENOMIC DNA]</scope>
    <source>
        <strain evidence="3 4">NCTC9935</strain>
    </source>
</reference>
<feature type="transmembrane region" description="Helical" evidence="1">
    <location>
        <begin position="20"/>
        <end position="41"/>
    </location>
</feature>
<keyword evidence="1" id="KW-0812">Transmembrane</keyword>
<name>A0A2X0U2H9_9ACTO</name>
<organism evidence="3 4">
    <name type="scientific">Schaalia odontolytica</name>
    <dbReference type="NCBI Taxonomy" id="1660"/>
    <lineage>
        <taxon>Bacteria</taxon>
        <taxon>Bacillati</taxon>
        <taxon>Actinomycetota</taxon>
        <taxon>Actinomycetes</taxon>
        <taxon>Actinomycetales</taxon>
        <taxon>Actinomycetaceae</taxon>
        <taxon>Schaalia</taxon>
    </lineage>
</organism>
<dbReference type="OrthoDB" id="4794472at2"/>
<evidence type="ECO:0000313" key="4">
    <source>
        <dbReference type="Proteomes" id="UP000250192"/>
    </source>
</evidence>
<proteinExistence type="predicted"/>
<sequence>MRTPVPSLIRLPSRTIPSIILALLLLTAGGLGAWITGHRIITGSWPTPADTALSAIGSATVGSPAALAVAFFIALCGLSMILSALWPGLPGRLEILPDDLPGQTATKRRDLADLIRAQVEQVDGVHSVTVAIRRSRVDVLVRSVLDNLDPVQDAARQQTNEALALLAPVGISRSRVRVQRTS</sequence>
<evidence type="ECO:0000313" key="3">
    <source>
        <dbReference type="EMBL" id="SPT54525.1"/>
    </source>
</evidence>
<evidence type="ECO:0000259" key="2">
    <source>
        <dbReference type="Pfam" id="PF19803"/>
    </source>
</evidence>
<dbReference type="Proteomes" id="UP000250192">
    <property type="component" value="Unassembled WGS sequence"/>
</dbReference>
<dbReference type="EMBL" id="UAPR01000001">
    <property type="protein sequence ID" value="SPT54525.1"/>
    <property type="molecule type" value="Genomic_DNA"/>
</dbReference>